<dbReference type="AlphaFoldDB" id="A0A330LHU3"/>
<organism evidence="1 2">
    <name type="scientific">Moritella yayanosii</name>
    <dbReference type="NCBI Taxonomy" id="69539"/>
    <lineage>
        <taxon>Bacteria</taxon>
        <taxon>Pseudomonadati</taxon>
        <taxon>Pseudomonadota</taxon>
        <taxon>Gammaproteobacteria</taxon>
        <taxon>Alteromonadales</taxon>
        <taxon>Moritellaceae</taxon>
        <taxon>Moritella</taxon>
    </lineage>
</organism>
<accession>A0A330LHU3</accession>
<proteinExistence type="predicted"/>
<reference evidence="2" key="1">
    <citation type="submission" date="2018-05" db="EMBL/GenBank/DDBJ databases">
        <authorList>
            <person name="Cea G.-C."/>
            <person name="William W."/>
        </authorList>
    </citation>
    <scope>NUCLEOTIDE SEQUENCE [LARGE SCALE GENOMIC DNA]</scope>
    <source>
        <strain evidence="2">DB21MT 5</strain>
    </source>
</reference>
<evidence type="ECO:0000313" key="2">
    <source>
        <dbReference type="Proteomes" id="UP000250163"/>
    </source>
</evidence>
<gene>
    <name evidence="1" type="ORF">MORIYA_0259</name>
</gene>
<name>A0A330LHU3_9GAMM</name>
<keyword evidence="2" id="KW-1185">Reference proteome</keyword>
<protein>
    <submittedName>
        <fullName evidence="1">Uncharacterized protein</fullName>
    </submittedName>
</protein>
<dbReference type="EMBL" id="LS483250">
    <property type="protein sequence ID" value="SQD76737.1"/>
    <property type="molecule type" value="Genomic_DNA"/>
</dbReference>
<evidence type="ECO:0000313" key="1">
    <source>
        <dbReference type="EMBL" id="SQD76737.1"/>
    </source>
</evidence>
<dbReference type="KEGG" id="mya:MORIYA_0259"/>
<dbReference type="Proteomes" id="UP000250163">
    <property type="component" value="Chromosome MORIYA"/>
</dbReference>
<sequence length="30" mass="3033">MKALISDTCEALTGSANNVQLGDQLALGKA</sequence>